<name>A0A9P9H1R3_FUSSL</name>
<feature type="region of interest" description="Disordered" evidence="1">
    <location>
        <begin position="30"/>
        <end position="136"/>
    </location>
</feature>
<feature type="domain" description="Clr5" evidence="2">
    <location>
        <begin position="1"/>
        <end position="25"/>
    </location>
</feature>
<organism evidence="3 4">
    <name type="scientific">Fusarium solani</name>
    <name type="common">Filamentous fungus</name>
    <dbReference type="NCBI Taxonomy" id="169388"/>
    <lineage>
        <taxon>Eukaryota</taxon>
        <taxon>Fungi</taxon>
        <taxon>Dikarya</taxon>
        <taxon>Ascomycota</taxon>
        <taxon>Pezizomycotina</taxon>
        <taxon>Sordariomycetes</taxon>
        <taxon>Hypocreomycetidae</taxon>
        <taxon>Hypocreales</taxon>
        <taxon>Nectriaceae</taxon>
        <taxon>Fusarium</taxon>
        <taxon>Fusarium solani species complex</taxon>
    </lineage>
</organism>
<feature type="non-terminal residue" evidence="3">
    <location>
        <position position="1"/>
    </location>
</feature>
<dbReference type="AlphaFoldDB" id="A0A9P9H1R3"/>
<dbReference type="Pfam" id="PF14420">
    <property type="entry name" value="Clr5"/>
    <property type="match status" value="1"/>
</dbReference>
<feature type="compositionally biased region" description="Polar residues" evidence="1">
    <location>
        <begin position="70"/>
        <end position="79"/>
    </location>
</feature>
<evidence type="ECO:0000313" key="3">
    <source>
        <dbReference type="EMBL" id="KAH7248287.1"/>
    </source>
</evidence>
<feature type="compositionally biased region" description="Basic residues" evidence="1">
    <location>
        <begin position="30"/>
        <end position="41"/>
    </location>
</feature>
<comment type="caution">
    <text evidence="3">The sequence shown here is derived from an EMBL/GenBank/DDBJ whole genome shotgun (WGS) entry which is preliminary data.</text>
</comment>
<sequence length="136" mass="15156">MKTEYNFEASIRSYRQHFDIWDIGKYNCKKRQRRQQRRHQSLRAIRPSLPSPLPSLSSSSDLSDPGPSPASTCTSQRSLEQAPLPAIQQPPRCTSSPCFDANQPSALHSPSLPEPRIKIENGGGGMGWTDVPRNPS</sequence>
<gene>
    <name evidence="3" type="ORF">B0J15DRAFT_562564</name>
</gene>
<dbReference type="InterPro" id="IPR025676">
    <property type="entry name" value="Clr5_dom"/>
</dbReference>
<evidence type="ECO:0000256" key="1">
    <source>
        <dbReference type="SAM" id="MobiDB-lite"/>
    </source>
</evidence>
<evidence type="ECO:0000259" key="2">
    <source>
        <dbReference type="Pfam" id="PF14420"/>
    </source>
</evidence>
<keyword evidence="4" id="KW-1185">Reference proteome</keyword>
<protein>
    <recommendedName>
        <fullName evidence="2">Clr5 domain-containing protein</fullName>
    </recommendedName>
</protein>
<dbReference type="Proteomes" id="UP000736672">
    <property type="component" value="Unassembled WGS sequence"/>
</dbReference>
<accession>A0A9P9H1R3</accession>
<feature type="compositionally biased region" description="Low complexity" evidence="1">
    <location>
        <begin position="54"/>
        <end position="65"/>
    </location>
</feature>
<evidence type="ECO:0000313" key="4">
    <source>
        <dbReference type="Proteomes" id="UP000736672"/>
    </source>
</evidence>
<reference evidence="3" key="1">
    <citation type="journal article" date="2021" name="Nat. Commun.">
        <title>Genetic determinants of endophytism in the Arabidopsis root mycobiome.</title>
        <authorList>
            <person name="Mesny F."/>
            <person name="Miyauchi S."/>
            <person name="Thiergart T."/>
            <person name="Pickel B."/>
            <person name="Atanasova L."/>
            <person name="Karlsson M."/>
            <person name="Huettel B."/>
            <person name="Barry K.W."/>
            <person name="Haridas S."/>
            <person name="Chen C."/>
            <person name="Bauer D."/>
            <person name="Andreopoulos W."/>
            <person name="Pangilinan J."/>
            <person name="LaButti K."/>
            <person name="Riley R."/>
            <person name="Lipzen A."/>
            <person name="Clum A."/>
            <person name="Drula E."/>
            <person name="Henrissat B."/>
            <person name="Kohler A."/>
            <person name="Grigoriev I.V."/>
            <person name="Martin F.M."/>
            <person name="Hacquard S."/>
        </authorList>
    </citation>
    <scope>NUCLEOTIDE SEQUENCE</scope>
    <source>
        <strain evidence="3">FSSC 5 MPI-SDFR-AT-0091</strain>
    </source>
</reference>
<feature type="compositionally biased region" description="Polar residues" evidence="1">
    <location>
        <begin position="91"/>
        <end position="108"/>
    </location>
</feature>
<proteinExistence type="predicted"/>
<dbReference type="EMBL" id="JAGTJS010000014">
    <property type="protein sequence ID" value="KAH7248287.1"/>
    <property type="molecule type" value="Genomic_DNA"/>
</dbReference>